<sequence>MCWGDAEDCHGGNSTTAASNQLGCPNGSPTTWCCDLQAENCTETAGQINICWAKGVVNPNAGVPPAAASSIAASSLAAISSSAIASRLSALVTATSKPTSTSATTAPNTASALATSTPLPSSSDSGSLSRGAIAGVVVGAIAGFGLIALAAFLVYVYCRKMGKIGAGQPTEYQQQGYYGLPIQRNEAPAAHHQPLVEMGVEEVVHEMLSQTAQTAHK</sequence>
<keyword evidence="2" id="KW-1185">Reference proteome</keyword>
<reference evidence="1 2" key="1">
    <citation type="journal article" date="2016" name="Nat. Commun.">
        <title>Ectomycorrhizal ecology is imprinted in the genome of the dominant symbiotic fungus Cenococcum geophilum.</title>
        <authorList>
            <consortium name="DOE Joint Genome Institute"/>
            <person name="Peter M."/>
            <person name="Kohler A."/>
            <person name="Ohm R.A."/>
            <person name="Kuo A."/>
            <person name="Krutzmann J."/>
            <person name="Morin E."/>
            <person name="Arend M."/>
            <person name="Barry K.W."/>
            <person name="Binder M."/>
            <person name="Choi C."/>
            <person name="Clum A."/>
            <person name="Copeland A."/>
            <person name="Grisel N."/>
            <person name="Haridas S."/>
            <person name="Kipfer T."/>
            <person name="LaButti K."/>
            <person name="Lindquist E."/>
            <person name="Lipzen A."/>
            <person name="Maire R."/>
            <person name="Meier B."/>
            <person name="Mihaltcheva S."/>
            <person name="Molinier V."/>
            <person name="Murat C."/>
            <person name="Poggeler S."/>
            <person name="Quandt C.A."/>
            <person name="Sperisen C."/>
            <person name="Tritt A."/>
            <person name="Tisserant E."/>
            <person name="Crous P.W."/>
            <person name="Henrissat B."/>
            <person name="Nehls U."/>
            <person name="Egli S."/>
            <person name="Spatafora J.W."/>
            <person name="Grigoriev I.V."/>
            <person name="Martin F.M."/>
        </authorList>
    </citation>
    <scope>NUCLEOTIDE SEQUENCE [LARGE SCALE GENOMIC DNA]</scope>
    <source>
        <strain evidence="1 2">1.58</strain>
    </source>
</reference>
<proteinExistence type="predicted"/>
<gene>
    <name evidence="1" type="ORF">K441DRAFT_671292</name>
</gene>
<evidence type="ECO:0000313" key="1">
    <source>
        <dbReference type="EMBL" id="OCK87088.1"/>
    </source>
</evidence>
<accession>A0ACC8ELG5</accession>
<organism evidence="1 2">
    <name type="scientific">Cenococcum geophilum 1.58</name>
    <dbReference type="NCBI Taxonomy" id="794803"/>
    <lineage>
        <taxon>Eukaryota</taxon>
        <taxon>Fungi</taxon>
        <taxon>Dikarya</taxon>
        <taxon>Ascomycota</taxon>
        <taxon>Pezizomycotina</taxon>
        <taxon>Dothideomycetes</taxon>
        <taxon>Pleosporomycetidae</taxon>
        <taxon>Gloniales</taxon>
        <taxon>Gloniaceae</taxon>
        <taxon>Cenococcum</taxon>
    </lineage>
</organism>
<dbReference type="EMBL" id="KV748270">
    <property type="protein sequence ID" value="OCK87088.1"/>
    <property type="molecule type" value="Genomic_DNA"/>
</dbReference>
<evidence type="ECO:0000313" key="2">
    <source>
        <dbReference type="Proteomes" id="UP000250078"/>
    </source>
</evidence>
<name>A0ACC8ELG5_9PEZI</name>
<dbReference type="Proteomes" id="UP000250078">
    <property type="component" value="Unassembled WGS sequence"/>
</dbReference>
<protein>
    <submittedName>
        <fullName evidence="1">Uncharacterized protein</fullName>
    </submittedName>
</protein>